<feature type="compositionally biased region" description="Polar residues" evidence="7">
    <location>
        <begin position="1"/>
        <end position="16"/>
    </location>
</feature>
<keyword evidence="2" id="KW-0217">Developmental protein</keyword>
<dbReference type="OMA" id="FMSHEPI"/>
<dbReference type="GeneTree" id="ENSGT00940000155567"/>
<keyword evidence="3" id="KW-0963">Cytoplasm</keyword>
<dbReference type="Ensembl" id="ENSUMAT00000012049.1">
    <property type="protein sequence ID" value="ENSUMAP00000010089.1"/>
    <property type="gene ID" value="ENSUMAG00000007591.1"/>
</dbReference>
<dbReference type="PANTHER" id="PTHR47695:SF5">
    <property type="entry name" value="DISABLED HOMOLOG 2"/>
    <property type="match status" value="1"/>
</dbReference>
<evidence type="ECO:0000259" key="8">
    <source>
        <dbReference type="PROSITE" id="PS01179"/>
    </source>
</evidence>
<dbReference type="GO" id="GO:0090090">
    <property type="term" value="P:negative regulation of canonical Wnt signaling pathway"/>
    <property type="evidence" value="ECO:0007669"/>
    <property type="project" value="TreeGrafter"/>
</dbReference>
<evidence type="ECO:0000256" key="5">
    <source>
        <dbReference type="ARBA" id="ARBA00022782"/>
    </source>
</evidence>
<dbReference type="SMART" id="SM00462">
    <property type="entry name" value="PTB"/>
    <property type="match status" value="1"/>
</dbReference>
<evidence type="ECO:0000256" key="2">
    <source>
        <dbReference type="ARBA" id="ARBA00022473"/>
    </source>
</evidence>
<dbReference type="GO" id="GO:0010718">
    <property type="term" value="P:positive regulation of epithelial to mesenchymal transition"/>
    <property type="evidence" value="ECO:0007669"/>
    <property type="project" value="TreeGrafter"/>
</dbReference>
<dbReference type="GO" id="GO:0005737">
    <property type="term" value="C:cytoplasm"/>
    <property type="evidence" value="ECO:0007669"/>
    <property type="project" value="UniProtKB-SubCell"/>
</dbReference>
<dbReference type="Gene3D" id="2.30.29.30">
    <property type="entry name" value="Pleckstrin-homology domain (PH domain)/Phosphotyrosine-binding domain (PTB)"/>
    <property type="match status" value="1"/>
</dbReference>
<dbReference type="Pfam" id="PF00640">
    <property type="entry name" value="PID"/>
    <property type="match status" value="1"/>
</dbReference>
<gene>
    <name evidence="9" type="primary">DAB2</name>
</gene>
<protein>
    <submittedName>
        <fullName evidence="9">DAB adaptor protein 2</fullName>
    </submittedName>
</protein>
<dbReference type="InterPro" id="IPR048559">
    <property type="entry name" value="DAB1/2_SBM"/>
</dbReference>
<dbReference type="GO" id="GO:0035615">
    <property type="term" value="F:clathrin adaptor activity"/>
    <property type="evidence" value="ECO:0007669"/>
    <property type="project" value="TreeGrafter"/>
</dbReference>
<feature type="compositionally biased region" description="Polar residues" evidence="7">
    <location>
        <begin position="524"/>
        <end position="540"/>
    </location>
</feature>
<dbReference type="AlphaFoldDB" id="A0A452TPS3"/>
<dbReference type="InterPro" id="IPR011993">
    <property type="entry name" value="PH-like_dom_sf"/>
</dbReference>
<dbReference type="PROSITE" id="PS01179">
    <property type="entry name" value="PID"/>
    <property type="match status" value="1"/>
</dbReference>
<feature type="region of interest" description="Disordered" evidence="7">
    <location>
        <begin position="1"/>
        <end position="36"/>
    </location>
</feature>
<evidence type="ECO:0000256" key="1">
    <source>
        <dbReference type="ARBA" id="ARBA00004496"/>
    </source>
</evidence>
<keyword evidence="4" id="KW-0597">Phosphoprotein</keyword>
<feature type="region of interest" description="Disordered" evidence="7">
    <location>
        <begin position="441"/>
        <end position="551"/>
    </location>
</feature>
<dbReference type="GO" id="GO:0005905">
    <property type="term" value="C:clathrin-coated pit"/>
    <property type="evidence" value="ECO:0007669"/>
    <property type="project" value="TreeGrafter"/>
</dbReference>
<reference evidence="9" key="1">
    <citation type="submission" date="2019-03" db="UniProtKB">
        <authorList>
            <consortium name="Ensembl"/>
        </authorList>
    </citation>
    <scope>IDENTIFICATION</scope>
</reference>
<evidence type="ECO:0000256" key="7">
    <source>
        <dbReference type="SAM" id="MobiDB-lite"/>
    </source>
</evidence>
<dbReference type="InterPro" id="IPR006020">
    <property type="entry name" value="PTB/PI_dom"/>
</dbReference>
<dbReference type="CDD" id="cd01215">
    <property type="entry name" value="PTB_Dab"/>
    <property type="match status" value="1"/>
</dbReference>
<feature type="compositionally biased region" description="Low complexity" evidence="7">
    <location>
        <begin position="456"/>
        <end position="470"/>
    </location>
</feature>
<dbReference type="GO" id="GO:0038024">
    <property type="term" value="F:cargo receptor activity"/>
    <property type="evidence" value="ECO:0007669"/>
    <property type="project" value="TreeGrafter"/>
</dbReference>
<dbReference type="PANTHER" id="PTHR47695">
    <property type="entry name" value="PID DOMAIN-CONTAINING PROTEIN"/>
    <property type="match status" value="1"/>
</dbReference>
<evidence type="ECO:0000313" key="9">
    <source>
        <dbReference type="Ensembl" id="ENSUMAP00000010089"/>
    </source>
</evidence>
<dbReference type="SUPFAM" id="SSF50729">
    <property type="entry name" value="PH domain-like"/>
    <property type="match status" value="1"/>
</dbReference>
<dbReference type="Pfam" id="PF21792">
    <property type="entry name" value="DAB2_SBM"/>
    <property type="match status" value="1"/>
</dbReference>
<feature type="coiled-coil region" evidence="6">
    <location>
        <begin position="172"/>
        <end position="202"/>
    </location>
</feature>
<keyword evidence="5" id="KW-0221">Differentiation</keyword>
<evidence type="ECO:0000256" key="6">
    <source>
        <dbReference type="SAM" id="Coils"/>
    </source>
</evidence>
<accession>A0A452TPS3</accession>
<name>A0A452TPS3_URSMA</name>
<dbReference type="InterPro" id="IPR048561">
    <property type="entry name" value="Dab_PTB"/>
</dbReference>
<keyword evidence="6" id="KW-0175">Coiled coil</keyword>
<dbReference type="GO" id="GO:0006898">
    <property type="term" value="P:receptor-mediated endocytosis"/>
    <property type="evidence" value="ECO:0007669"/>
    <property type="project" value="TreeGrafter"/>
</dbReference>
<evidence type="ECO:0000256" key="4">
    <source>
        <dbReference type="ARBA" id="ARBA00022553"/>
    </source>
</evidence>
<dbReference type="GO" id="GO:0030154">
    <property type="term" value="P:cell differentiation"/>
    <property type="evidence" value="ECO:0007669"/>
    <property type="project" value="UniProtKB-KW"/>
</dbReference>
<sequence length="551" mass="58805">MSNEVETSTTNGQPDQQAAPKAPSKKEKKKGSEKTDEYLLARFKGDGVKYKAKLIGIDDVPDARGDKMSQDSMMKLKGMAAAGRSQGQHKQRIWVNISLSGIKIIDEKTGVIEHEHPVNKISFIARDVTDNRAFGYVCGGEGQHQFFAIKTGQQAEPLVIDLKDLFQVIYNVKKKEEEKKKMEEANKAVENGNETLLTLDDQANKLKLGVDQMDLFGDMSTPPDLNSPTSPAKDLLASDIFTPPVSEPPGQTSPTGPSATLQTNPLDLFKTNASAPVGPLAGLGGIPVSPPQAGPWNPTSLVFNQSTSVVPGAMMSGQPSGFSQPVVFTTSPAVPGWSQPSSFAASTSPPAPVVWGPSASVAPNTWSSTSPLGNPFQSNIFPASAVSTQSPSMLSSLLVAPPQPPPRTGPPKDISSDAFTALDPLGDKEVKEVKEMFKDFQLRQPPAVPARKGEQTSSGTSSAFSSYFNSKVGIPQENADHDDFDANQLLKKINEPPKPAPRQGSLPVTKSADNAFENPFSKDPFSSSQASMAPQPTSSDVYRDPFGNPFA</sequence>
<dbReference type="GO" id="GO:0045807">
    <property type="term" value="P:positive regulation of endocytosis"/>
    <property type="evidence" value="ECO:0007669"/>
    <property type="project" value="TreeGrafter"/>
</dbReference>
<dbReference type="FunFam" id="2.30.29.30:FF:000035">
    <property type="entry name" value="Disabled homolog 2 isoform 1"/>
    <property type="match status" value="1"/>
</dbReference>
<evidence type="ECO:0000256" key="3">
    <source>
        <dbReference type="ARBA" id="ARBA00022490"/>
    </source>
</evidence>
<feature type="domain" description="PID" evidence="8">
    <location>
        <begin position="45"/>
        <end position="196"/>
    </location>
</feature>
<organism evidence="9">
    <name type="scientific">Ursus maritimus</name>
    <name type="common">Polar bear</name>
    <name type="synonym">Thalarctos maritimus</name>
    <dbReference type="NCBI Taxonomy" id="29073"/>
    <lineage>
        <taxon>Eukaryota</taxon>
        <taxon>Metazoa</taxon>
        <taxon>Chordata</taxon>
        <taxon>Craniata</taxon>
        <taxon>Vertebrata</taxon>
        <taxon>Euteleostomi</taxon>
        <taxon>Mammalia</taxon>
        <taxon>Eutheria</taxon>
        <taxon>Laurasiatheria</taxon>
        <taxon>Carnivora</taxon>
        <taxon>Caniformia</taxon>
        <taxon>Ursidae</taxon>
        <taxon>Ursus</taxon>
    </lineage>
</organism>
<comment type="subcellular location">
    <subcellularLocation>
        <location evidence="1">Cytoplasm</location>
    </subcellularLocation>
</comment>
<proteinExistence type="predicted"/>